<keyword evidence="2" id="KW-1185">Reference proteome</keyword>
<organism evidence="1 2">
    <name type="scientific">Trametes sanguinea</name>
    <dbReference type="NCBI Taxonomy" id="158606"/>
    <lineage>
        <taxon>Eukaryota</taxon>
        <taxon>Fungi</taxon>
        <taxon>Dikarya</taxon>
        <taxon>Basidiomycota</taxon>
        <taxon>Agaricomycotina</taxon>
        <taxon>Agaricomycetes</taxon>
        <taxon>Polyporales</taxon>
        <taxon>Polyporaceae</taxon>
        <taxon>Trametes</taxon>
    </lineage>
</organism>
<name>A0ACC1PYI6_9APHY</name>
<sequence length="322" mass="35302">MPAYGVRTDLDARKPELSRCGILLRSTTASLTCARAGDLSEVKGGEDSSPGLPPNEARPYAGPVLTFDRKGSSPALHPTKALSFLRWPSCTGPCRTSNCRVYRRLGAPKQHVTYRQYSAYKGGWCLQRSSTPGALVDFPPFGLEAISLPRLADHQRSTTANSELPHNVGSHGSSEWSYNIPGGPHPLVASWCPEAVTVASVPALRQVAKKRIGLTMRSSFQCPTLWTSSTEPIWRASRPSTATPSFTAGSAARWPPIPRPTRRLSQEDCRTALPWHEERKMHMPDPRRHITPGTEVFSLRHLPHDLAIHPLDPPVSRGAAFL</sequence>
<protein>
    <submittedName>
        <fullName evidence="1">Uncharacterized protein</fullName>
    </submittedName>
</protein>
<dbReference type="EMBL" id="JANSHE010000963">
    <property type="protein sequence ID" value="KAJ3005575.1"/>
    <property type="molecule type" value="Genomic_DNA"/>
</dbReference>
<gene>
    <name evidence="1" type="ORF">NUW54_g4279</name>
</gene>
<dbReference type="Proteomes" id="UP001144978">
    <property type="component" value="Unassembled WGS sequence"/>
</dbReference>
<accession>A0ACC1PYI6</accession>
<evidence type="ECO:0000313" key="2">
    <source>
        <dbReference type="Proteomes" id="UP001144978"/>
    </source>
</evidence>
<proteinExistence type="predicted"/>
<comment type="caution">
    <text evidence="1">The sequence shown here is derived from an EMBL/GenBank/DDBJ whole genome shotgun (WGS) entry which is preliminary data.</text>
</comment>
<reference evidence="1" key="1">
    <citation type="submission" date="2022-08" db="EMBL/GenBank/DDBJ databases">
        <title>Genome Sequence of Pycnoporus sanguineus.</title>
        <authorList>
            <person name="Buettner E."/>
        </authorList>
    </citation>
    <scope>NUCLEOTIDE SEQUENCE</scope>
    <source>
        <strain evidence="1">CG-C14</strain>
    </source>
</reference>
<evidence type="ECO:0000313" key="1">
    <source>
        <dbReference type="EMBL" id="KAJ3005575.1"/>
    </source>
</evidence>